<reference evidence="4" key="2">
    <citation type="submission" date="2021-04" db="EMBL/GenBank/DDBJ databases">
        <authorList>
            <person name="Gilroy R."/>
        </authorList>
    </citation>
    <scope>NUCLEOTIDE SEQUENCE</scope>
    <source>
        <strain evidence="4">ChiHecec1B25-7008</strain>
    </source>
</reference>
<feature type="chain" id="PRO_5039083092" evidence="3">
    <location>
        <begin position="26"/>
        <end position="629"/>
    </location>
</feature>
<feature type="transmembrane region" description="Helical" evidence="2">
    <location>
        <begin position="384"/>
        <end position="405"/>
    </location>
</feature>
<dbReference type="GO" id="GO:0006355">
    <property type="term" value="P:regulation of DNA-templated transcription"/>
    <property type="evidence" value="ECO:0007669"/>
    <property type="project" value="InterPro"/>
</dbReference>
<dbReference type="Proteomes" id="UP000823860">
    <property type="component" value="Unassembled WGS sequence"/>
</dbReference>
<comment type="caution">
    <text evidence="4">The sequence shown here is derived from an EMBL/GenBank/DDBJ whole genome shotgun (WGS) entry which is preliminary data.</text>
</comment>
<dbReference type="SUPFAM" id="SSF46894">
    <property type="entry name" value="C-terminal effector domain of the bipartite response regulators"/>
    <property type="match status" value="1"/>
</dbReference>
<feature type="coiled-coil region" evidence="1">
    <location>
        <begin position="406"/>
        <end position="518"/>
    </location>
</feature>
<organism evidence="4 5">
    <name type="scientific">Candidatus Bacteroides intestinavium</name>
    <dbReference type="NCBI Taxonomy" id="2838469"/>
    <lineage>
        <taxon>Bacteria</taxon>
        <taxon>Pseudomonadati</taxon>
        <taxon>Bacteroidota</taxon>
        <taxon>Bacteroidia</taxon>
        <taxon>Bacteroidales</taxon>
        <taxon>Bacteroidaceae</taxon>
        <taxon>Bacteroides</taxon>
    </lineage>
</organism>
<sequence length="629" mass="73187">MRRILFTFLLCLTAGSALLTACRHADDVWVAQRQALFRLIVSVHNSGQGEIARKLDSLNRTALPADRHARALWQLAQAWLTASQTNRDIGDSLLLPVVDYLTQHGTPAEQTEALLLHARSLEWRGEMEQAQQVYSQALQAALESGDPRMEMRCRQLLTGFYLQRTHLKNEGAQTARRFLQLAEACRDTAALALAHMYMGRLYFAAIHEDTLYNRPEEGVEHFRQATRLAALAKDQYLEMQSKYELAVLYMTLQQPFEALPLLKETKDYLSSQTPDSKQPILITLIQTYLQLDQPDSAQVYIDEAMTLPDRNNLRYHIYDLLFQYHRAKQQYARSVWAADSMRYYQPLALRQQLSRQVAEIKEKYDNEQLANERNRIRMERDRSVIIGLSLTVALLGIIILLTAAYRRRLRRIREQLRQDAIRLHDNEETLRQNSQSIALLQAQLADEHQESQAQQDELQAAIDALQQQNKTLDVENQRLQSSLDHYRDKYDTEEQRILRQQAERLRQLEAHEQALVEELIRRDSLVQLLRRQPKFLGEGEWKKLALLTDSIYNRFTVRLKERFPQLTDVDLQYCILIKLRFTVSQIAILMAVSPSSVSQQKSRLKKRLQQSEGFGLSPGEMLDSWLWKF</sequence>
<name>A0A9D2HU08_9BACE</name>
<keyword evidence="2" id="KW-0472">Membrane</keyword>
<proteinExistence type="predicted"/>
<dbReference type="EMBL" id="DWZE01000103">
    <property type="protein sequence ID" value="HJA84042.1"/>
    <property type="molecule type" value="Genomic_DNA"/>
</dbReference>
<keyword evidence="2" id="KW-1133">Transmembrane helix</keyword>
<gene>
    <name evidence="4" type="ORF">H9785_08755</name>
</gene>
<evidence type="ECO:0000256" key="3">
    <source>
        <dbReference type="SAM" id="SignalP"/>
    </source>
</evidence>
<evidence type="ECO:0000256" key="1">
    <source>
        <dbReference type="SAM" id="Coils"/>
    </source>
</evidence>
<reference evidence="4" key="1">
    <citation type="journal article" date="2021" name="PeerJ">
        <title>Extensive microbial diversity within the chicken gut microbiome revealed by metagenomics and culture.</title>
        <authorList>
            <person name="Gilroy R."/>
            <person name="Ravi A."/>
            <person name="Getino M."/>
            <person name="Pursley I."/>
            <person name="Horton D.L."/>
            <person name="Alikhan N.F."/>
            <person name="Baker D."/>
            <person name="Gharbi K."/>
            <person name="Hall N."/>
            <person name="Watson M."/>
            <person name="Adriaenssens E.M."/>
            <person name="Foster-Nyarko E."/>
            <person name="Jarju S."/>
            <person name="Secka A."/>
            <person name="Antonio M."/>
            <person name="Oren A."/>
            <person name="Chaudhuri R.R."/>
            <person name="La Ragione R."/>
            <person name="Hildebrand F."/>
            <person name="Pallen M.J."/>
        </authorList>
    </citation>
    <scope>NUCLEOTIDE SEQUENCE</scope>
    <source>
        <strain evidence="4">ChiHecec1B25-7008</strain>
    </source>
</reference>
<dbReference type="AlphaFoldDB" id="A0A9D2HU08"/>
<protein>
    <submittedName>
        <fullName evidence="4">DUF3450 domain-containing protein</fullName>
    </submittedName>
</protein>
<keyword evidence="1" id="KW-0175">Coiled coil</keyword>
<accession>A0A9D2HU08</accession>
<dbReference type="Gene3D" id="1.25.40.10">
    <property type="entry name" value="Tetratricopeptide repeat domain"/>
    <property type="match status" value="1"/>
</dbReference>
<keyword evidence="2" id="KW-0812">Transmembrane</keyword>
<evidence type="ECO:0000256" key="2">
    <source>
        <dbReference type="SAM" id="Phobius"/>
    </source>
</evidence>
<dbReference type="PROSITE" id="PS51257">
    <property type="entry name" value="PROKAR_LIPOPROTEIN"/>
    <property type="match status" value="1"/>
</dbReference>
<evidence type="ECO:0000313" key="5">
    <source>
        <dbReference type="Proteomes" id="UP000823860"/>
    </source>
</evidence>
<dbReference type="GO" id="GO:0003677">
    <property type="term" value="F:DNA binding"/>
    <property type="evidence" value="ECO:0007669"/>
    <property type="project" value="InterPro"/>
</dbReference>
<dbReference type="SUPFAM" id="SSF48452">
    <property type="entry name" value="TPR-like"/>
    <property type="match status" value="1"/>
</dbReference>
<evidence type="ECO:0000313" key="4">
    <source>
        <dbReference type="EMBL" id="HJA84042.1"/>
    </source>
</evidence>
<keyword evidence="3" id="KW-0732">Signal</keyword>
<dbReference type="InterPro" id="IPR016032">
    <property type="entry name" value="Sig_transdc_resp-reg_C-effctor"/>
</dbReference>
<dbReference type="InterPro" id="IPR011990">
    <property type="entry name" value="TPR-like_helical_dom_sf"/>
</dbReference>
<feature type="signal peptide" evidence="3">
    <location>
        <begin position="1"/>
        <end position="25"/>
    </location>
</feature>